<organism evidence="5 6">
    <name type="scientific">Eragrostis curvula</name>
    <name type="common">weeping love grass</name>
    <dbReference type="NCBI Taxonomy" id="38414"/>
    <lineage>
        <taxon>Eukaryota</taxon>
        <taxon>Viridiplantae</taxon>
        <taxon>Streptophyta</taxon>
        <taxon>Embryophyta</taxon>
        <taxon>Tracheophyta</taxon>
        <taxon>Spermatophyta</taxon>
        <taxon>Magnoliopsida</taxon>
        <taxon>Liliopsida</taxon>
        <taxon>Poales</taxon>
        <taxon>Poaceae</taxon>
        <taxon>PACMAD clade</taxon>
        <taxon>Chloridoideae</taxon>
        <taxon>Eragrostideae</taxon>
        <taxon>Eragrostidinae</taxon>
        <taxon>Eragrostis</taxon>
    </lineage>
</organism>
<dbReference type="InterPro" id="IPR004140">
    <property type="entry name" value="Exo70"/>
</dbReference>
<proteinExistence type="inferred from homology"/>
<dbReference type="GO" id="GO:0006887">
    <property type="term" value="P:exocytosis"/>
    <property type="evidence" value="ECO:0007669"/>
    <property type="project" value="UniProtKB-KW"/>
</dbReference>
<evidence type="ECO:0000313" key="5">
    <source>
        <dbReference type="EMBL" id="TVU10415.1"/>
    </source>
</evidence>
<dbReference type="Gramene" id="TVU10415">
    <property type="protein sequence ID" value="TVU10415"/>
    <property type="gene ID" value="EJB05_43941"/>
</dbReference>
<dbReference type="GO" id="GO:0015031">
    <property type="term" value="P:protein transport"/>
    <property type="evidence" value="ECO:0007669"/>
    <property type="project" value="UniProtKB-KW"/>
</dbReference>
<dbReference type="EMBL" id="RWGY01000039">
    <property type="protein sequence ID" value="TVU10415.1"/>
    <property type="molecule type" value="Genomic_DNA"/>
</dbReference>
<feature type="domain" description="Exocyst complex subunit Exo70 C-terminal" evidence="4">
    <location>
        <begin position="293"/>
        <end position="526"/>
    </location>
</feature>
<feature type="domain" description="Exocyst complex subunit Exo70 C-terminal" evidence="4">
    <location>
        <begin position="143"/>
        <end position="265"/>
    </location>
</feature>
<dbReference type="InterPro" id="IPR046364">
    <property type="entry name" value="Exo70_C"/>
</dbReference>
<evidence type="ECO:0000256" key="1">
    <source>
        <dbReference type="ARBA" id="ARBA00006756"/>
    </source>
</evidence>
<name>A0A5J9TGG2_9POAL</name>
<comment type="function">
    <text evidence="3">Component of the exocyst complex.</text>
</comment>
<keyword evidence="2 3" id="KW-0813">Transport</keyword>
<accession>A0A5J9TGG2</accession>
<dbReference type="SUPFAM" id="SSF74788">
    <property type="entry name" value="Cullin repeat-like"/>
    <property type="match status" value="1"/>
</dbReference>
<dbReference type="OrthoDB" id="1922221at2759"/>
<keyword evidence="3" id="KW-0653">Protein transport</keyword>
<protein>
    <recommendedName>
        <fullName evidence="3">Exocyst subunit Exo70 family protein</fullName>
    </recommendedName>
</protein>
<evidence type="ECO:0000256" key="3">
    <source>
        <dbReference type="RuleBase" id="RU365026"/>
    </source>
</evidence>
<sequence length="535" mass="58999">MDVPAAAEVKAAAERLAMSRLEDEFRRVLSARALDHEVEALAGLRSIPNSGDRIRNSDAGDDEDSSLSSSYEEEADLFPSDAIGDLHAMASRMAVAGYGGECVQAYAAVRKTAVESSLRRLGVEKLSLNIQCLGWDALEVKISRWTCGARAAVRGVFASERRLCFLIFHDGFPLSNSNTAADAAFAEAVKGAAQQLLGFAEAVSIGRPCPEKLFKIVDMHDTLADLLPDISVIFAASKATDSIYMQAAKARSSLADAASLSELITSGPSNCSRIVTVVGEATPAFPDVLDVPDPDSHFPFAAHLAGIIVALEHNLESKAFLYKDVALSHLFLMNNVCYIVHKITDSSEFRGLIGDEYLKQLTTKFRQASIRYEQTGWLKILNYLRHDGDDLRVSSRGEARFKRRGQSTCQKSFECRWPSVPVTQRPQRSLFLASPLSYGFSTGVSKLVLRERFKGFNTAFGEAHKVQSGWYVPDARLRDELRISILKKLLLAYQPFLGRFRHHIEKGKHPNFYIKYSIEDLEEALSGFFEGASPS</sequence>
<dbReference type="GO" id="GO:0000145">
    <property type="term" value="C:exocyst"/>
    <property type="evidence" value="ECO:0007669"/>
    <property type="project" value="InterPro"/>
</dbReference>
<dbReference type="Proteomes" id="UP000324897">
    <property type="component" value="Chromosome 3"/>
</dbReference>
<dbReference type="Gene3D" id="1.20.1280.170">
    <property type="entry name" value="Exocyst complex component Exo70"/>
    <property type="match status" value="2"/>
</dbReference>
<dbReference type="PANTHER" id="PTHR12542">
    <property type="entry name" value="EXOCYST COMPLEX PROTEIN EXO70"/>
    <property type="match status" value="1"/>
</dbReference>
<comment type="similarity">
    <text evidence="1 3">Belongs to the EXO70 family.</text>
</comment>
<dbReference type="InterPro" id="IPR016159">
    <property type="entry name" value="Cullin_repeat-like_dom_sf"/>
</dbReference>
<keyword evidence="6" id="KW-1185">Reference proteome</keyword>
<keyword evidence="3" id="KW-0268">Exocytosis</keyword>
<dbReference type="Pfam" id="PF03081">
    <property type="entry name" value="Exo70_C"/>
    <property type="match status" value="2"/>
</dbReference>
<reference evidence="5 6" key="1">
    <citation type="journal article" date="2019" name="Sci. Rep.">
        <title>A high-quality genome of Eragrostis curvula grass provides insights into Poaceae evolution and supports new strategies to enhance forage quality.</title>
        <authorList>
            <person name="Carballo J."/>
            <person name="Santos B.A.C.M."/>
            <person name="Zappacosta D."/>
            <person name="Garbus I."/>
            <person name="Selva J.P."/>
            <person name="Gallo C.A."/>
            <person name="Diaz A."/>
            <person name="Albertini E."/>
            <person name="Caccamo M."/>
            <person name="Echenique V."/>
        </authorList>
    </citation>
    <scope>NUCLEOTIDE SEQUENCE [LARGE SCALE GENOMIC DNA]</scope>
    <source>
        <strain evidence="6">cv. Victoria</strain>
        <tissue evidence="5">Leaf</tissue>
    </source>
</reference>
<dbReference type="AlphaFoldDB" id="A0A5J9TGG2"/>
<dbReference type="PANTHER" id="PTHR12542:SF7">
    <property type="entry name" value="EXOCYST SUBUNIT EXO70 FAMILY PROTEIN"/>
    <property type="match status" value="1"/>
</dbReference>
<evidence type="ECO:0000313" key="6">
    <source>
        <dbReference type="Proteomes" id="UP000324897"/>
    </source>
</evidence>
<feature type="non-terminal residue" evidence="5">
    <location>
        <position position="1"/>
    </location>
</feature>
<dbReference type="GO" id="GO:0005546">
    <property type="term" value="F:phosphatidylinositol-4,5-bisphosphate binding"/>
    <property type="evidence" value="ECO:0007669"/>
    <property type="project" value="InterPro"/>
</dbReference>
<evidence type="ECO:0000259" key="4">
    <source>
        <dbReference type="Pfam" id="PF03081"/>
    </source>
</evidence>
<evidence type="ECO:0000256" key="2">
    <source>
        <dbReference type="ARBA" id="ARBA00022448"/>
    </source>
</evidence>
<gene>
    <name evidence="5" type="ORF">EJB05_43941</name>
</gene>
<comment type="caution">
    <text evidence="5">The sequence shown here is derived from an EMBL/GenBank/DDBJ whole genome shotgun (WGS) entry which is preliminary data.</text>
</comment>